<feature type="transmembrane region" description="Helical" evidence="9">
    <location>
        <begin position="163"/>
        <end position="187"/>
    </location>
</feature>
<dbReference type="OrthoDB" id="1099at2759"/>
<evidence type="ECO:0000256" key="7">
    <source>
        <dbReference type="ARBA" id="ARBA00023136"/>
    </source>
</evidence>
<gene>
    <name evidence="10" type="ORF">K452DRAFT_354559</name>
</gene>
<organism evidence="10 11">
    <name type="scientific">Aplosporella prunicola CBS 121167</name>
    <dbReference type="NCBI Taxonomy" id="1176127"/>
    <lineage>
        <taxon>Eukaryota</taxon>
        <taxon>Fungi</taxon>
        <taxon>Dikarya</taxon>
        <taxon>Ascomycota</taxon>
        <taxon>Pezizomycotina</taxon>
        <taxon>Dothideomycetes</taxon>
        <taxon>Dothideomycetes incertae sedis</taxon>
        <taxon>Botryosphaeriales</taxon>
        <taxon>Aplosporellaceae</taxon>
        <taxon>Aplosporella</taxon>
    </lineage>
</organism>
<keyword evidence="3" id="KW-0813">Transport</keyword>
<accession>A0A6A6BSL2</accession>
<evidence type="ECO:0000256" key="1">
    <source>
        <dbReference type="ARBA" id="ARBA00004651"/>
    </source>
</evidence>
<feature type="transmembrane region" description="Helical" evidence="9">
    <location>
        <begin position="56"/>
        <end position="78"/>
    </location>
</feature>
<sequence length="449" mass="50679">MSGSGPSSWLSGWHWRERINNFTPSWFTICMGTGTVSQILVNFPYPYTGGTYWMRNLAYCFWILDIVLFGIFTAFLVIRYIRHPILMKKTVMEFPTCSYLGAIPIALDTIITGISSFYNYRDSGRWTAYGLWWFNVALTLLVCVGLLIVQMTKQEEHAMSDVAGLWLMTCVPMVITAALGATLLPYLSWKTGIACLVVSFLLWTSGLVLIHLILACYFWRLISHHLPAQQLLGSGFLPMAPLSQGAFAAQQFSIYLSNYLSKKHYAPTQSHPPPLSPQILEATGEAIHWLGIIVSLFLLAHATFWFIQATAAMLIGLPKKFNIGLWSLVFPIGAYCNGWEVLSRDLRNDGMRGWSATVLVLVSIIWLFCALCTVYLGFWKGELFFAPGLEDWLYKEKDDEQQNGEQSNGRRISYNGTYRMEKPKQKDEENGNGNANGSQNGTQSKERND</sequence>
<keyword evidence="5 9" id="KW-0812">Transmembrane</keyword>
<evidence type="ECO:0000256" key="4">
    <source>
        <dbReference type="ARBA" id="ARBA00022475"/>
    </source>
</evidence>
<evidence type="ECO:0000256" key="9">
    <source>
        <dbReference type="SAM" id="Phobius"/>
    </source>
</evidence>
<dbReference type="PANTHER" id="PTHR31686">
    <property type="match status" value="1"/>
</dbReference>
<feature type="transmembrane region" description="Helical" evidence="9">
    <location>
        <begin position="289"/>
        <end position="317"/>
    </location>
</feature>
<dbReference type="GO" id="GO:0005886">
    <property type="term" value="C:plasma membrane"/>
    <property type="evidence" value="ECO:0007669"/>
    <property type="project" value="UniProtKB-SubCell"/>
</dbReference>
<evidence type="ECO:0000256" key="8">
    <source>
        <dbReference type="SAM" id="MobiDB-lite"/>
    </source>
</evidence>
<feature type="transmembrane region" description="Helical" evidence="9">
    <location>
        <begin position="130"/>
        <end position="151"/>
    </location>
</feature>
<feature type="region of interest" description="Disordered" evidence="8">
    <location>
        <begin position="400"/>
        <end position="449"/>
    </location>
</feature>
<evidence type="ECO:0000313" key="11">
    <source>
        <dbReference type="Proteomes" id="UP000799438"/>
    </source>
</evidence>
<dbReference type="RefSeq" id="XP_033402800.1">
    <property type="nucleotide sequence ID" value="XM_033545895.1"/>
</dbReference>
<keyword evidence="4" id="KW-1003">Cell membrane</keyword>
<dbReference type="GeneID" id="54303401"/>
<dbReference type="Pfam" id="PF03595">
    <property type="entry name" value="SLAC1"/>
    <property type="match status" value="1"/>
</dbReference>
<feature type="compositionally biased region" description="Basic and acidic residues" evidence="8">
    <location>
        <begin position="419"/>
        <end position="429"/>
    </location>
</feature>
<keyword evidence="6 9" id="KW-1133">Transmembrane helix</keyword>
<evidence type="ECO:0008006" key="12">
    <source>
        <dbReference type="Google" id="ProtNLM"/>
    </source>
</evidence>
<feature type="transmembrane region" description="Helical" evidence="9">
    <location>
        <begin position="99"/>
        <end position="118"/>
    </location>
</feature>
<proteinExistence type="inferred from homology"/>
<dbReference type="InterPro" id="IPR038665">
    <property type="entry name" value="Voltage-dep_anion_channel_sf"/>
</dbReference>
<reference evidence="10" key="1">
    <citation type="journal article" date="2020" name="Stud. Mycol.">
        <title>101 Dothideomycetes genomes: a test case for predicting lifestyles and emergence of pathogens.</title>
        <authorList>
            <person name="Haridas S."/>
            <person name="Albert R."/>
            <person name="Binder M."/>
            <person name="Bloem J."/>
            <person name="Labutti K."/>
            <person name="Salamov A."/>
            <person name="Andreopoulos B."/>
            <person name="Baker S."/>
            <person name="Barry K."/>
            <person name="Bills G."/>
            <person name="Bluhm B."/>
            <person name="Cannon C."/>
            <person name="Castanera R."/>
            <person name="Culley D."/>
            <person name="Daum C."/>
            <person name="Ezra D."/>
            <person name="Gonzalez J."/>
            <person name="Henrissat B."/>
            <person name="Kuo A."/>
            <person name="Liang C."/>
            <person name="Lipzen A."/>
            <person name="Lutzoni F."/>
            <person name="Magnuson J."/>
            <person name="Mondo S."/>
            <person name="Nolan M."/>
            <person name="Ohm R."/>
            <person name="Pangilinan J."/>
            <person name="Park H.-J."/>
            <person name="Ramirez L."/>
            <person name="Alfaro M."/>
            <person name="Sun H."/>
            <person name="Tritt A."/>
            <person name="Yoshinaga Y."/>
            <person name="Zwiers L.-H."/>
            <person name="Turgeon B."/>
            <person name="Goodwin S."/>
            <person name="Spatafora J."/>
            <person name="Crous P."/>
            <person name="Grigoriev I."/>
        </authorList>
    </citation>
    <scope>NUCLEOTIDE SEQUENCE</scope>
    <source>
        <strain evidence="10">CBS 121167</strain>
    </source>
</reference>
<dbReference type="InterPro" id="IPR004695">
    <property type="entry name" value="SLAC1/Mae1/Ssu1/TehA"/>
</dbReference>
<feature type="compositionally biased region" description="Low complexity" evidence="8">
    <location>
        <begin position="431"/>
        <end position="441"/>
    </location>
</feature>
<comment type="subcellular location">
    <subcellularLocation>
        <location evidence="1">Cell membrane</location>
        <topology evidence="1">Multi-pass membrane protein</topology>
    </subcellularLocation>
</comment>
<feature type="transmembrane region" description="Helical" evidence="9">
    <location>
        <begin position="354"/>
        <end position="378"/>
    </location>
</feature>
<dbReference type="Proteomes" id="UP000799438">
    <property type="component" value="Unassembled WGS sequence"/>
</dbReference>
<evidence type="ECO:0000256" key="3">
    <source>
        <dbReference type="ARBA" id="ARBA00022448"/>
    </source>
</evidence>
<dbReference type="InterPro" id="IPR051629">
    <property type="entry name" value="Sulfite_efflux_TDT"/>
</dbReference>
<keyword evidence="11" id="KW-1185">Reference proteome</keyword>
<feature type="compositionally biased region" description="Polar residues" evidence="8">
    <location>
        <begin position="403"/>
        <end position="416"/>
    </location>
</feature>
<evidence type="ECO:0000313" key="10">
    <source>
        <dbReference type="EMBL" id="KAF2147092.1"/>
    </source>
</evidence>
<feature type="transmembrane region" description="Helical" evidence="9">
    <location>
        <begin position="323"/>
        <end position="342"/>
    </location>
</feature>
<dbReference type="Gene3D" id="1.50.10.150">
    <property type="entry name" value="Voltage-dependent anion channel"/>
    <property type="match status" value="1"/>
</dbReference>
<dbReference type="PANTHER" id="PTHR31686:SF1">
    <property type="entry name" value="SULFITE EFFLUX PUMP SSU1"/>
    <property type="match status" value="1"/>
</dbReference>
<feature type="transmembrane region" description="Helical" evidence="9">
    <location>
        <begin position="193"/>
        <end position="219"/>
    </location>
</feature>
<dbReference type="GO" id="GO:0000319">
    <property type="term" value="F:sulfite transmembrane transporter activity"/>
    <property type="evidence" value="ECO:0007669"/>
    <property type="project" value="TreeGrafter"/>
</dbReference>
<dbReference type="AlphaFoldDB" id="A0A6A6BSL2"/>
<dbReference type="EMBL" id="ML995474">
    <property type="protein sequence ID" value="KAF2147092.1"/>
    <property type="molecule type" value="Genomic_DNA"/>
</dbReference>
<evidence type="ECO:0000256" key="2">
    <source>
        <dbReference type="ARBA" id="ARBA00008566"/>
    </source>
</evidence>
<protein>
    <recommendedName>
        <fullName evidence="12">C4-dicarboxylate transporter/malic acid transport protein</fullName>
    </recommendedName>
</protein>
<evidence type="ECO:0000256" key="6">
    <source>
        <dbReference type="ARBA" id="ARBA00022989"/>
    </source>
</evidence>
<name>A0A6A6BSL2_9PEZI</name>
<evidence type="ECO:0000256" key="5">
    <source>
        <dbReference type="ARBA" id="ARBA00022692"/>
    </source>
</evidence>
<comment type="similarity">
    <text evidence="2">Belongs to the tellurite-resistance/dicarboxylate transporter (TDT) family.</text>
</comment>
<keyword evidence="7 9" id="KW-0472">Membrane</keyword>